<dbReference type="EMBL" id="LR593886">
    <property type="protein sequence ID" value="VTR92793.1"/>
    <property type="molecule type" value="Genomic_DNA"/>
</dbReference>
<evidence type="ECO:0000313" key="1">
    <source>
        <dbReference type="EMBL" id="VTR92793.1"/>
    </source>
</evidence>
<gene>
    <name evidence="1" type="ORF">SOIL9_49210</name>
</gene>
<sequence length="215" mass="24013">MYDTIECPDWFAQWVVSYGRAFGISAELTDTMLRIWWPAFHMARFVEADFTRALPALVGAENPPNWPREHLGAVNRALRAAKDQRTRRAPEPSGSGRPEARCAWCGGDGWVSVPHPKYLANGEWVAPHPTVTPACTRCDRGERSYQAHCETAAAERRPGPMTIDQYEKLVGTAWAEIVARHEQAQRLMARAVSATDGIDRTPNLTRLANAFAMPK</sequence>
<name>A0A6P2CV65_9BACT</name>
<protein>
    <submittedName>
        <fullName evidence="1">Uncharacterized protein</fullName>
    </submittedName>
</protein>
<keyword evidence="2" id="KW-1185">Reference proteome</keyword>
<dbReference type="KEGG" id="gms:SOIL9_49210"/>
<dbReference type="AlphaFoldDB" id="A0A6P2CV65"/>
<proteinExistence type="predicted"/>
<dbReference type="Proteomes" id="UP000464178">
    <property type="component" value="Chromosome"/>
</dbReference>
<organism evidence="1 2">
    <name type="scientific">Gemmata massiliana</name>
    <dbReference type="NCBI Taxonomy" id="1210884"/>
    <lineage>
        <taxon>Bacteria</taxon>
        <taxon>Pseudomonadati</taxon>
        <taxon>Planctomycetota</taxon>
        <taxon>Planctomycetia</taxon>
        <taxon>Gemmatales</taxon>
        <taxon>Gemmataceae</taxon>
        <taxon>Gemmata</taxon>
    </lineage>
</organism>
<evidence type="ECO:0000313" key="2">
    <source>
        <dbReference type="Proteomes" id="UP000464178"/>
    </source>
</evidence>
<accession>A0A6P2CV65</accession>
<dbReference type="RefSeq" id="WP_162667607.1">
    <property type="nucleotide sequence ID" value="NZ_LR593886.1"/>
</dbReference>
<reference evidence="1 2" key="1">
    <citation type="submission" date="2019-05" db="EMBL/GenBank/DDBJ databases">
        <authorList>
            <consortium name="Science for Life Laboratories"/>
        </authorList>
    </citation>
    <scope>NUCLEOTIDE SEQUENCE [LARGE SCALE GENOMIC DNA]</scope>
    <source>
        <strain evidence="1">Soil9</strain>
    </source>
</reference>